<keyword evidence="2" id="KW-1185">Reference proteome</keyword>
<reference evidence="1 2" key="1">
    <citation type="journal article" date="2019" name="Gigascience">
        <title>Whole-genome sequence of the oriental lung fluke Paragonimus westermani.</title>
        <authorList>
            <person name="Oey H."/>
            <person name="Zakrzewski M."/>
            <person name="Narain K."/>
            <person name="Devi K.R."/>
            <person name="Agatsuma T."/>
            <person name="Nawaratna S."/>
            <person name="Gobert G.N."/>
            <person name="Jones M.K."/>
            <person name="Ragan M.A."/>
            <person name="McManus D.P."/>
            <person name="Krause L."/>
        </authorList>
    </citation>
    <scope>NUCLEOTIDE SEQUENCE [LARGE SCALE GENOMIC DNA]</scope>
    <source>
        <strain evidence="1 2">IND2009</strain>
    </source>
</reference>
<gene>
    <name evidence="1" type="ORF">DEA37_0011650</name>
</gene>
<name>A0A5J4NLD7_9TREM</name>
<evidence type="ECO:0000313" key="2">
    <source>
        <dbReference type="Proteomes" id="UP000324629"/>
    </source>
</evidence>
<dbReference type="EMBL" id="QNGE01002117">
    <property type="protein sequence ID" value="KAA3676179.1"/>
    <property type="molecule type" value="Genomic_DNA"/>
</dbReference>
<sequence length="95" mass="10437">MDTDDVAVVIILCFPFQIQELTLKLTDVKGHYPKPILRKVPKNSNLLARLEKLRMINTMHAIKPSVVLRSTASTGDTTAVNPGLVNGINEGNANR</sequence>
<evidence type="ECO:0000313" key="1">
    <source>
        <dbReference type="EMBL" id="KAA3676179.1"/>
    </source>
</evidence>
<organism evidence="1 2">
    <name type="scientific">Paragonimus westermani</name>
    <dbReference type="NCBI Taxonomy" id="34504"/>
    <lineage>
        <taxon>Eukaryota</taxon>
        <taxon>Metazoa</taxon>
        <taxon>Spiralia</taxon>
        <taxon>Lophotrochozoa</taxon>
        <taxon>Platyhelminthes</taxon>
        <taxon>Trematoda</taxon>
        <taxon>Digenea</taxon>
        <taxon>Plagiorchiida</taxon>
        <taxon>Troglotremata</taxon>
        <taxon>Troglotrematidae</taxon>
        <taxon>Paragonimus</taxon>
    </lineage>
</organism>
<comment type="caution">
    <text evidence="1">The sequence shown here is derived from an EMBL/GenBank/DDBJ whole genome shotgun (WGS) entry which is preliminary data.</text>
</comment>
<dbReference type="AlphaFoldDB" id="A0A5J4NLD7"/>
<proteinExistence type="predicted"/>
<dbReference type="Proteomes" id="UP000324629">
    <property type="component" value="Unassembled WGS sequence"/>
</dbReference>
<protein>
    <submittedName>
        <fullName evidence="1">Uncharacterized protein</fullName>
    </submittedName>
</protein>
<accession>A0A5J4NLD7</accession>